<dbReference type="InterPro" id="IPR038763">
    <property type="entry name" value="DHH_sf"/>
</dbReference>
<sequence length="781" mass="86718">MLQSKTRWQTVHADESCMELLAKELGIHPLTARLLCNRGVTDLEEARRFLTVDVAQLHDPMLMDGMQVAVDRIRSALKRKERIRIYGDYDADGVSSTSVMMRVLCALDANVDYYIPNRFTEGYGLNEDALHQAVSDGINLMISVDTGISAIVEASLAKELGLDLIITDHHEPPETIPEALVVLNPKKPGCSYPEKSLAGVGVAFKLCQALLDRVPSEVLEIAALGTIADLVPLMGENRVLAALGLMQMNRRNHLGLSSLMDVAGCDGEVGAGHVGFSLAPRINASGRLDSANKAVDLLLTEDPLEARMIAEELDTMNRERQQLVEEITAEAVAMVETEKSNHQYFIVVAAPGWNVGVIGIVASRLVEKYYRPVIVLGIDEETGMAKGSARSIVGLDMYRALTQCKDLLPHFGGHPMAAGMSLPVSDLPELHQRLSEVAKGWLTEEDYIPLSKVDAELSVEEINLPLVEELEQLAPYGMGNATPRFRIKGAGLSKMQRIGRDKSHLKLQLEANGCSLDAVGFRFGDLAEQVSPSAKIEVLGELAVNEWNHHRMPQLLIRDLSIPHVQIFDWRGNSDKKERFQSLALQSHTLFIGNDKANGTTLLGEGWSGDFFSWSELVEAEGSGLLDTCRVVVLLNLPPSIQEFEERIPSFTQLERLYMAYGDAELDEALSRTPDREQFKRLYAFLVGKKGIRFPRDMDRLARLTGLSSPYIRFMTEVFSELGFLRQEGGSLELVVGAEKRPLTESNRYQHQVEREKVQERFVYSSTRDLSLYINALLPQK</sequence>
<evidence type="ECO:0000259" key="7">
    <source>
        <dbReference type="Pfam" id="PF02272"/>
    </source>
</evidence>
<dbReference type="RefSeq" id="WP_091835505.1">
    <property type="nucleotide sequence ID" value="NZ_FPAA01000004.1"/>
</dbReference>
<keyword evidence="11" id="KW-1185">Reference proteome</keyword>
<dbReference type="GO" id="GO:0003676">
    <property type="term" value="F:nucleic acid binding"/>
    <property type="evidence" value="ECO:0007669"/>
    <property type="project" value="InterPro"/>
</dbReference>
<dbReference type="OrthoDB" id="9809852at2"/>
<dbReference type="PANTHER" id="PTHR30255:SF2">
    <property type="entry name" value="SINGLE-STRANDED-DNA-SPECIFIC EXONUCLEASE RECJ"/>
    <property type="match status" value="1"/>
</dbReference>
<evidence type="ECO:0000256" key="5">
    <source>
        <dbReference type="ARBA" id="ARBA00022839"/>
    </source>
</evidence>
<proteinExistence type="inferred from homology"/>
<keyword evidence="3" id="KW-0540">Nuclease</keyword>
<name>A0A1I6R214_9BACL</name>
<dbReference type="InterPro" id="IPR041122">
    <property type="entry name" value="RecJ_OB"/>
</dbReference>
<accession>A0A1I6R214</accession>
<dbReference type="Proteomes" id="UP000198660">
    <property type="component" value="Unassembled WGS sequence"/>
</dbReference>
<feature type="domain" description="DHHA1" evidence="7">
    <location>
        <begin position="345"/>
        <end position="439"/>
    </location>
</feature>
<dbReference type="Gene3D" id="3.90.1640.30">
    <property type="match status" value="1"/>
</dbReference>
<dbReference type="Gene3D" id="3.10.310.30">
    <property type="match status" value="1"/>
</dbReference>
<evidence type="ECO:0000259" key="8">
    <source>
        <dbReference type="Pfam" id="PF10141"/>
    </source>
</evidence>
<dbReference type="EMBL" id="FPAA01000004">
    <property type="protein sequence ID" value="SFS58771.1"/>
    <property type="molecule type" value="Genomic_DNA"/>
</dbReference>
<dbReference type="InterPro" id="IPR001667">
    <property type="entry name" value="DDH_dom"/>
</dbReference>
<evidence type="ECO:0000313" key="11">
    <source>
        <dbReference type="Proteomes" id="UP000198660"/>
    </source>
</evidence>
<dbReference type="GO" id="GO:0008409">
    <property type="term" value="F:5'-3' exonuclease activity"/>
    <property type="evidence" value="ECO:0007669"/>
    <property type="project" value="InterPro"/>
</dbReference>
<gene>
    <name evidence="10" type="ORF">SAMN05444972_10442</name>
</gene>
<evidence type="ECO:0000256" key="4">
    <source>
        <dbReference type="ARBA" id="ARBA00022801"/>
    </source>
</evidence>
<dbReference type="SUPFAM" id="SSF64182">
    <property type="entry name" value="DHH phosphoesterases"/>
    <property type="match status" value="1"/>
</dbReference>
<dbReference type="Pfam" id="PF10141">
    <property type="entry name" value="ssDNA-exonuc_C"/>
    <property type="match status" value="1"/>
</dbReference>
<dbReference type="InterPro" id="IPR004610">
    <property type="entry name" value="RecJ"/>
</dbReference>
<organism evidence="10 11">
    <name type="scientific">Marininema halotolerans</name>
    <dbReference type="NCBI Taxonomy" id="1155944"/>
    <lineage>
        <taxon>Bacteria</taxon>
        <taxon>Bacillati</taxon>
        <taxon>Bacillota</taxon>
        <taxon>Bacilli</taxon>
        <taxon>Bacillales</taxon>
        <taxon>Thermoactinomycetaceae</taxon>
        <taxon>Marininema</taxon>
    </lineage>
</organism>
<feature type="domain" description="RecJ OB" evidence="9">
    <location>
        <begin position="453"/>
        <end position="559"/>
    </location>
</feature>
<comment type="similarity">
    <text evidence="1">Belongs to the RecJ family.</text>
</comment>
<dbReference type="InterPro" id="IPR003156">
    <property type="entry name" value="DHHA1_dom"/>
</dbReference>
<dbReference type="InterPro" id="IPR018779">
    <property type="entry name" value="RecJ_C"/>
</dbReference>
<evidence type="ECO:0000256" key="1">
    <source>
        <dbReference type="ARBA" id="ARBA00005915"/>
    </source>
</evidence>
<protein>
    <recommendedName>
        <fullName evidence="2">Single-stranded-DNA-specific exonuclease RecJ</fullName>
    </recommendedName>
</protein>
<dbReference type="PANTHER" id="PTHR30255">
    <property type="entry name" value="SINGLE-STRANDED-DNA-SPECIFIC EXONUCLEASE RECJ"/>
    <property type="match status" value="1"/>
</dbReference>
<dbReference type="InterPro" id="IPR051673">
    <property type="entry name" value="SSDNA_exonuclease_RecJ"/>
</dbReference>
<dbReference type="NCBIfam" id="TIGR00644">
    <property type="entry name" value="recJ"/>
    <property type="match status" value="1"/>
</dbReference>
<reference evidence="11" key="1">
    <citation type="submission" date="2016-10" db="EMBL/GenBank/DDBJ databases">
        <authorList>
            <person name="Varghese N."/>
            <person name="Submissions S."/>
        </authorList>
    </citation>
    <scope>NUCLEOTIDE SEQUENCE [LARGE SCALE GENOMIC DNA]</scope>
    <source>
        <strain evidence="11">DSM 45789</strain>
    </source>
</reference>
<feature type="domain" description="Single-stranded-DNA-specific exonuclease RecJ C-terminal" evidence="8">
    <location>
        <begin position="566"/>
        <end position="773"/>
    </location>
</feature>
<evidence type="ECO:0000256" key="3">
    <source>
        <dbReference type="ARBA" id="ARBA00022722"/>
    </source>
</evidence>
<evidence type="ECO:0000259" key="9">
    <source>
        <dbReference type="Pfam" id="PF17768"/>
    </source>
</evidence>
<dbReference type="Pfam" id="PF02272">
    <property type="entry name" value="DHHA1"/>
    <property type="match status" value="1"/>
</dbReference>
<dbReference type="Pfam" id="PF01368">
    <property type="entry name" value="DHH"/>
    <property type="match status" value="1"/>
</dbReference>
<evidence type="ECO:0000313" key="10">
    <source>
        <dbReference type="EMBL" id="SFS58771.1"/>
    </source>
</evidence>
<feature type="domain" description="DDH" evidence="6">
    <location>
        <begin position="82"/>
        <end position="226"/>
    </location>
</feature>
<dbReference type="GO" id="GO:0006310">
    <property type="term" value="P:DNA recombination"/>
    <property type="evidence" value="ECO:0007669"/>
    <property type="project" value="InterPro"/>
</dbReference>
<dbReference type="AlphaFoldDB" id="A0A1I6R214"/>
<keyword evidence="4" id="KW-0378">Hydrolase</keyword>
<keyword evidence="5 10" id="KW-0269">Exonuclease</keyword>
<evidence type="ECO:0000259" key="6">
    <source>
        <dbReference type="Pfam" id="PF01368"/>
    </source>
</evidence>
<dbReference type="GO" id="GO:0006281">
    <property type="term" value="P:DNA repair"/>
    <property type="evidence" value="ECO:0007669"/>
    <property type="project" value="InterPro"/>
</dbReference>
<dbReference type="Pfam" id="PF17768">
    <property type="entry name" value="RecJ_OB"/>
    <property type="match status" value="1"/>
</dbReference>
<evidence type="ECO:0000256" key="2">
    <source>
        <dbReference type="ARBA" id="ARBA00019841"/>
    </source>
</evidence>